<accession>A0A1M2VNV7</accession>
<evidence type="ECO:0000313" key="2">
    <source>
        <dbReference type="Proteomes" id="UP000184267"/>
    </source>
</evidence>
<comment type="caution">
    <text evidence="1">The sequence shown here is derived from an EMBL/GenBank/DDBJ whole genome shotgun (WGS) entry which is preliminary data.</text>
</comment>
<proteinExistence type="predicted"/>
<dbReference type="Proteomes" id="UP000184267">
    <property type="component" value="Unassembled WGS sequence"/>
</dbReference>
<protein>
    <submittedName>
        <fullName evidence="1">Uncharacterized protein</fullName>
    </submittedName>
</protein>
<dbReference type="EMBL" id="MNAD01000957">
    <property type="protein sequence ID" value="OJT09289.1"/>
    <property type="molecule type" value="Genomic_DNA"/>
</dbReference>
<name>A0A1M2VNV7_TRAPU</name>
<dbReference type="OrthoDB" id="2142759at2759"/>
<keyword evidence="2" id="KW-1185">Reference proteome</keyword>
<sequence>MPARVTTTRNVQLADHEGVVLAGAFLSQSGDGANGFLTCATGFYQHGSVSWNTFFSWLDLLFDTTDPWIIVGGGRFTSEQYFPTEAVVLSGKYVLLAPGRISLAYWPLSHELDRHPCLLDHSPLRIKLVSTQARRRQGVSSRVRKGEINLQHARDRDRKRMSTGTEMSWSRLQAAHVFSSSHLHQVRIQFRTGWLRAPTRPLSCVRLSNSV</sequence>
<dbReference type="AlphaFoldDB" id="A0A1M2VNV7"/>
<gene>
    <name evidence="1" type="ORF">TRAPUB_14286</name>
</gene>
<evidence type="ECO:0000313" key="1">
    <source>
        <dbReference type="EMBL" id="OJT09289.1"/>
    </source>
</evidence>
<reference evidence="1 2" key="1">
    <citation type="submission" date="2016-10" db="EMBL/GenBank/DDBJ databases">
        <title>Genome sequence of the basidiomycete white-rot fungus Trametes pubescens.</title>
        <authorList>
            <person name="Makela M.R."/>
            <person name="Granchi Z."/>
            <person name="Peng M."/>
            <person name="De Vries R.P."/>
            <person name="Grigoriev I."/>
            <person name="Riley R."/>
            <person name="Hilden K."/>
        </authorList>
    </citation>
    <scope>NUCLEOTIDE SEQUENCE [LARGE SCALE GENOMIC DNA]</scope>
    <source>
        <strain evidence="1 2">FBCC735</strain>
    </source>
</reference>
<organism evidence="1 2">
    <name type="scientific">Trametes pubescens</name>
    <name type="common">White-rot fungus</name>
    <dbReference type="NCBI Taxonomy" id="154538"/>
    <lineage>
        <taxon>Eukaryota</taxon>
        <taxon>Fungi</taxon>
        <taxon>Dikarya</taxon>
        <taxon>Basidiomycota</taxon>
        <taxon>Agaricomycotina</taxon>
        <taxon>Agaricomycetes</taxon>
        <taxon>Polyporales</taxon>
        <taxon>Polyporaceae</taxon>
        <taxon>Trametes</taxon>
    </lineage>
</organism>